<dbReference type="InterPro" id="IPR039527">
    <property type="entry name" value="PIGG/GPI7"/>
</dbReference>
<keyword evidence="15" id="KW-1185">Reference proteome</keyword>
<name>A0A4U0X1X1_9PEZI</name>
<feature type="transmembrane region" description="Helical" evidence="12">
    <location>
        <begin position="633"/>
        <end position="654"/>
    </location>
</feature>
<feature type="transmembrane region" description="Helical" evidence="12">
    <location>
        <begin position="349"/>
        <end position="369"/>
    </location>
</feature>
<protein>
    <recommendedName>
        <fullName evidence="4 12">GPI ethanolamine phosphate transferase 2</fullName>
    </recommendedName>
</protein>
<dbReference type="InterPro" id="IPR017850">
    <property type="entry name" value="Alkaline_phosphatase_core_sf"/>
</dbReference>
<evidence type="ECO:0000256" key="2">
    <source>
        <dbReference type="ARBA" id="ARBA00004687"/>
    </source>
</evidence>
<evidence type="ECO:0000256" key="1">
    <source>
        <dbReference type="ARBA" id="ARBA00004477"/>
    </source>
</evidence>
<dbReference type="STRING" id="331657.A0A4U0X1X1"/>
<evidence type="ECO:0000256" key="11">
    <source>
        <dbReference type="ARBA" id="ARBA00023180"/>
    </source>
</evidence>
<keyword evidence="6 12" id="KW-0808">Transferase</keyword>
<evidence type="ECO:0000256" key="10">
    <source>
        <dbReference type="ARBA" id="ARBA00023136"/>
    </source>
</evidence>
<evidence type="ECO:0000256" key="4">
    <source>
        <dbReference type="ARBA" id="ARBA00020830"/>
    </source>
</evidence>
<comment type="subcellular location">
    <subcellularLocation>
        <location evidence="1 12">Endoplasmic reticulum membrane</location>
        <topology evidence="1 12">Multi-pass membrane protein</topology>
    </subcellularLocation>
</comment>
<dbReference type="OrthoDB" id="272139at2759"/>
<comment type="similarity">
    <text evidence="3 12">Belongs to the PIGG/PIGN/PIGO family. PIGG subfamily.</text>
</comment>
<organism evidence="14 15">
    <name type="scientific">Cryomyces minteri</name>
    <dbReference type="NCBI Taxonomy" id="331657"/>
    <lineage>
        <taxon>Eukaryota</taxon>
        <taxon>Fungi</taxon>
        <taxon>Dikarya</taxon>
        <taxon>Ascomycota</taxon>
        <taxon>Pezizomycotina</taxon>
        <taxon>Dothideomycetes</taxon>
        <taxon>Dothideomycetes incertae sedis</taxon>
        <taxon>Cryomyces</taxon>
    </lineage>
</organism>
<dbReference type="PANTHER" id="PTHR23072">
    <property type="entry name" value="PHOSPHATIDYLINOSITOL GLYCAN-RELATED"/>
    <property type="match status" value="1"/>
</dbReference>
<feature type="transmembrane region" description="Helical" evidence="12">
    <location>
        <begin position="595"/>
        <end position="613"/>
    </location>
</feature>
<dbReference type="SUPFAM" id="SSF53649">
    <property type="entry name" value="Alkaline phosphatase-like"/>
    <property type="match status" value="1"/>
</dbReference>
<feature type="transmembrane region" description="Helical" evidence="12">
    <location>
        <begin position="761"/>
        <end position="786"/>
    </location>
</feature>
<dbReference type="EMBL" id="NAJN01000697">
    <property type="protein sequence ID" value="TKA69771.1"/>
    <property type="molecule type" value="Genomic_DNA"/>
</dbReference>
<dbReference type="GO" id="GO:0051267">
    <property type="term" value="F:CP2 mannose-ethanolamine phosphotransferase activity"/>
    <property type="evidence" value="ECO:0007669"/>
    <property type="project" value="TreeGrafter"/>
</dbReference>
<dbReference type="Gene3D" id="3.40.720.10">
    <property type="entry name" value="Alkaline Phosphatase, subunit A"/>
    <property type="match status" value="1"/>
</dbReference>
<keyword evidence="5 12" id="KW-0337">GPI-anchor biosynthesis</keyword>
<feature type="transmembrane region" description="Helical" evidence="12">
    <location>
        <begin position="722"/>
        <end position="749"/>
    </location>
</feature>
<feature type="transmembrane region" description="Helical" evidence="12">
    <location>
        <begin position="557"/>
        <end position="583"/>
    </location>
</feature>
<dbReference type="CDD" id="cd16024">
    <property type="entry name" value="GPI_EPT_2"/>
    <property type="match status" value="1"/>
</dbReference>
<comment type="caution">
    <text evidence="14">The sequence shown here is derived from an EMBL/GenBank/DDBJ whole genome shotgun (WGS) entry which is preliminary data.</text>
</comment>
<feature type="transmembrane region" description="Helical" evidence="12">
    <location>
        <begin position="473"/>
        <end position="491"/>
    </location>
</feature>
<evidence type="ECO:0000313" key="14">
    <source>
        <dbReference type="EMBL" id="TKA69771.1"/>
    </source>
</evidence>
<reference evidence="14 15" key="1">
    <citation type="submission" date="2017-03" db="EMBL/GenBank/DDBJ databases">
        <title>Genomes of endolithic fungi from Antarctica.</title>
        <authorList>
            <person name="Coleine C."/>
            <person name="Masonjones S."/>
            <person name="Stajich J.E."/>
        </authorList>
    </citation>
    <scope>NUCLEOTIDE SEQUENCE [LARGE SCALE GENOMIC DNA]</scope>
    <source>
        <strain evidence="14 15">CCFEE 5187</strain>
    </source>
</reference>
<dbReference type="GO" id="GO:0005789">
    <property type="term" value="C:endoplasmic reticulum membrane"/>
    <property type="evidence" value="ECO:0007669"/>
    <property type="project" value="UniProtKB-SubCell"/>
</dbReference>
<dbReference type="InterPro" id="IPR037674">
    <property type="entry name" value="PIG-G_N"/>
</dbReference>
<evidence type="ECO:0000256" key="5">
    <source>
        <dbReference type="ARBA" id="ARBA00022502"/>
    </source>
</evidence>
<comment type="pathway">
    <text evidence="2 12">Glycolipid biosynthesis; glycosylphosphatidylinositol-anchor biosynthesis.</text>
</comment>
<evidence type="ECO:0000256" key="8">
    <source>
        <dbReference type="ARBA" id="ARBA00022824"/>
    </source>
</evidence>
<evidence type="ECO:0000256" key="3">
    <source>
        <dbReference type="ARBA" id="ARBA00005315"/>
    </source>
</evidence>
<proteinExistence type="inferred from homology"/>
<feature type="domain" description="GPI ethanolamine phosphate transferase 2 C-terminal" evidence="13">
    <location>
        <begin position="552"/>
        <end position="787"/>
    </location>
</feature>
<comment type="function">
    <text evidence="12">Ethanolamine phosphate transferase involved in glycosylphosphatidylinositol-anchor biosynthesis. Transfers ethanolamine phosphate to the GPI second mannose.</text>
</comment>
<dbReference type="Proteomes" id="UP000308768">
    <property type="component" value="Unassembled WGS sequence"/>
</dbReference>
<evidence type="ECO:0000256" key="12">
    <source>
        <dbReference type="RuleBase" id="RU367106"/>
    </source>
</evidence>
<evidence type="ECO:0000313" key="15">
    <source>
        <dbReference type="Proteomes" id="UP000308768"/>
    </source>
</evidence>
<keyword evidence="8 12" id="KW-0256">Endoplasmic reticulum</keyword>
<gene>
    <name evidence="14" type="ORF">B0A49_07406</name>
</gene>
<keyword evidence="9 12" id="KW-1133">Transmembrane helix</keyword>
<dbReference type="InterPro" id="IPR002591">
    <property type="entry name" value="Phosphodiest/P_Trfase"/>
</dbReference>
<dbReference type="GO" id="GO:0006506">
    <property type="term" value="P:GPI anchor biosynthetic process"/>
    <property type="evidence" value="ECO:0007669"/>
    <property type="project" value="UniProtKB-UniPathway"/>
</dbReference>
<sequence length="791" mass="87590">MPRVKAITTGSIPTFLDVILNFMESDTTSSLANQDTWLAQMKAKKSGKLLMYGDDTWLKLFPETFDRADGTSSFFVSDFTEVDNNVTRHIPDELKNTDWNTMVLHYLGLDHIGHKAGPHSPNMLPKQKEMDGIVRLIYDAMVRESYLEDTLLVLCGDHGMNDGGNHGGSSPGETSPALVFVSPKFKGIGQRRESPTTPEQDLDYYTKVEQSDIVPTLAGLLGFPVPLNNVGVFIPELLQYWSKDVQKLYPGVAHHEKLQLVAENRQQLLDVVSAKYRDPKYFSHGTPQDQCDWSNMDDDDLICQDAKLKNIANNHSAMSDENLQELYIEWTIDWCREAQRVMSSAATEYSVLLLGSGILVATIAVLLSVSNLPSQRLRGPTGFVFVAMTGAYSAMMFASSYVEEEQQFWYWLAAAWVAFLTAKRFQRVRRNRASAVKDAIPALVLLVLLRTITRWNQTGQKYAGAPDITHTFFPTYPILMWTMVTMTYTDLARKLIRHVFHRWTYEVAAAAAFGLSVLSLFFKLSFTSADAPELCPLAFRVLAQILNRGARKTAEGIHVLLTLFLMTQVHVQNIPLFLGFNVLHRIFGQLIDGQPLLTTITMIILTHVSFFALENSNAISSIDLSNAYNGVSGYNALAVGMLLFLSNWAGPVWWTSAGVLMQLDCKERLENTAASRKGLGQDGGNLERGALSPTLSSGRAASSSAAIHSSLSRVGNPGKGPLFTHLAVSTLFMSASMLAVMAACTVLRTHLFIWTVFSPKYLYSMAWCLAWHLGINVGLGSLLYAIGAAGS</sequence>
<dbReference type="AlphaFoldDB" id="A0A4U0X1X1"/>
<feature type="domain" description="GPI ethanolamine phosphate transferase 2 C-terminal" evidence="13">
    <location>
        <begin position="346"/>
        <end position="546"/>
    </location>
</feature>
<dbReference type="Pfam" id="PF01663">
    <property type="entry name" value="Phosphodiest"/>
    <property type="match status" value="1"/>
</dbReference>
<keyword evidence="11" id="KW-0325">Glycoprotein</keyword>
<keyword evidence="10 12" id="KW-0472">Membrane</keyword>
<accession>A0A4U0X1X1</accession>
<evidence type="ECO:0000256" key="9">
    <source>
        <dbReference type="ARBA" id="ARBA00022989"/>
    </source>
</evidence>
<feature type="transmembrane region" description="Helical" evidence="12">
    <location>
        <begin position="408"/>
        <end position="423"/>
    </location>
</feature>
<dbReference type="PANTHER" id="PTHR23072:SF0">
    <property type="entry name" value="GPI ETHANOLAMINE PHOSPHATE TRANSFERASE 2"/>
    <property type="match status" value="1"/>
</dbReference>
<dbReference type="Pfam" id="PF19316">
    <property type="entry name" value="PIGO_PIGG"/>
    <property type="match status" value="2"/>
</dbReference>
<keyword evidence="7 12" id="KW-0812">Transmembrane</keyword>
<evidence type="ECO:0000256" key="6">
    <source>
        <dbReference type="ARBA" id="ARBA00022679"/>
    </source>
</evidence>
<dbReference type="UniPathway" id="UPA00196"/>
<evidence type="ECO:0000256" key="7">
    <source>
        <dbReference type="ARBA" id="ARBA00022692"/>
    </source>
</evidence>
<feature type="transmembrane region" description="Helical" evidence="12">
    <location>
        <begin position="381"/>
        <end position="402"/>
    </location>
</feature>
<evidence type="ECO:0000259" key="13">
    <source>
        <dbReference type="Pfam" id="PF19316"/>
    </source>
</evidence>
<dbReference type="InterPro" id="IPR045687">
    <property type="entry name" value="PIGG/GPI7_C"/>
</dbReference>
<feature type="transmembrane region" description="Helical" evidence="12">
    <location>
        <begin position="503"/>
        <end position="522"/>
    </location>
</feature>